<sequence>MDHSLLEQTRSELSPVLVDKVSNYVSESRSNTSQAITGALPLLLAFLNERLQNESSAKQIYDLAYEFEQSGLFLNESFLRVFEQNKHALLGKGNTCILELLRGKEEWVFDGLAEYSNITKEAASGVFAVVFPLIMSVVGRIITTDGLTAQGLASMFFQEKEAFVEAIPSGLHSLASRLGVQSQKFESVVQPQSIKSTILPKVESKTPSAPGLPASRESRGSKSLLWLLLILILAIAGYFVYQSFFAKEEIQKPIAPLRSETFGIDKNGVIVDNDLVPLLSVDGDTLNVKNGTLEVTPENFILLNGNYVYNSNGDAIKVDTTLVVTPKSLIVGVYDEATGNFIYDLGPEIEIPLKNGTKLKVGESSVENKLYKFLNDDNATVSEDKTQGWITLDRIYFEKGKSSLTPESKQQLKNLVLILKDYPKAKIKLGGYTDNAGAQEVNQPLSNERAQAAMRTMVLLGLKKERVSAEGYGAAHFVCATNDTPACMAQNRRVDLRVVEK</sequence>
<dbReference type="RefSeq" id="WP_128501907.1">
    <property type="nucleotide sequence ID" value="NZ_CP035107.1"/>
</dbReference>
<dbReference type="PROSITE" id="PS51123">
    <property type="entry name" value="OMPA_2"/>
    <property type="match status" value="1"/>
</dbReference>
<dbReference type="InterPro" id="IPR006665">
    <property type="entry name" value="OmpA-like"/>
</dbReference>
<keyword evidence="2 4" id="KW-0472">Membrane</keyword>
<protein>
    <submittedName>
        <fullName evidence="7">OmpA family protein</fullName>
    </submittedName>
</protein>
<accession>A0A3R5UVH4</accession>
<dbReference type="CDD" id="cd07185">
    <property type="entry name" value="OmpA_C-like"/>
    <property type="match status" value="1"/>
</dbReference>
<dbReference type="PANTHER" id="PTHR30329">
    <property type="entry name" value="STATOR ELEMENT OF FLAGELLAR MOTOR COMPLEX"/>
    <property type="match status" value="1"/>
</dbReference>
<dbReference type="OrthoDB" id="9782229at2"/>
<dbReference type="Pfam" id="PF00691">
    <property type="entry name" value="OmpA"/>
    <property type="match status" value="1"/>
</dbReference>
<dbReference type="InterPro" id="IPR006664">
    <property type="entry name" value="OMP_bac"/>
</dbReference>
<dbReference type="PANTHER" id="PTHR30329:SF21">
    <property type="entry name" value="LIPOPROTEIN YIAD-RELATED"/>
    <property type="match status" value="1"/>
</dbReference>
<dbReference type="Pfam" id="PF06078">
    <property type="entry name" value="DUF937"/>
    <property type="match status" value="1"/>
</dbReference>
<proteinExistence type="predicted"/>
<dbReference type="EMBL" id="CP035107">
    <property type="protein sequence ID" value="QAR31490.1"/>
    <property type="molecule type" value="Genomic_DNA"/>
</dbReference>
<evidence type="ECO:0000313" key="8">
    <source>
        <dbReference type="Proteomes" id="UP000287701"/>
    </source>
</evidence>
<evidence type="ECO:0000256" key="3">
    <source>
        <dbReference type="ARBA" id="ARBA00023237"/>
    </source>
</evidence>
<comment type="subcellular location">
    <subcellularLocation>
        <location evidence="1">Cell outer membrane</location>
    </subcellularLocation>
</comment>
<evidence type="ECO:0000256" key="4">
    <source>
        <dbReference type="PROSITE-ProRule" id="PRU00473"/>
    </source>
</evidence>
<evidence type="ECO:0000313" key="7">
    <source>
        <dbReference type="EMBL" id="QAR31490.1"/>
    </source>
</evidence>
<dbReference type="InterPro" id="IPR009282">
    <property type="entry name" value="DUF937"/>
</dbReference>
<dbReference type="GO" id="GO:0009279">
    <property type="term" value="C:cell outer membrane"/>
    <property type="evidence" value="ECO:0007669"/>
    <property type="project" value="UniProtKB-SubCell"/>
</dbReference>
<dbReference type="PRINTS" id="PR01021">
    <property type="entry name" value="OMPADOMAIN"/>
</dbReference>
<gene>
    <name evidence="7" type="ORF">EQP59_09125</name>
</gene>
<feature type="transmembrane region" description="Helical" evidence="5">
    <location>
        <begin position="224"/>
        <end position="241"/>
    </location>
</feature>
<organism evidence="7 8">
    <name type="scientific">Ornithobacterium rhinotracheale</name>
    <dbReference type="NCBI Taxonomy" id="28251"/>
    <lineage>
        <taxon>Bacteria</taxon>
        <taxon>Pseudomonadati</taxon>
        <taxon>Bacteroidota</taxon>
        <taxon>Flavobacteriia</taxon>
        <taxon>Flavobacteriales</taxon>
        <taxon>Weeksellaceae</taxon>
        <taxon>Ornithobacterium</taxon>
    </lineage>
</organism>
<dbReference type="InterPro" id="IPR050330">
    <property type="entry name" value="Bact_OuterMem_StrucFunc"/>
</dbReference>
<keyword evidence="5" id="KW-0812">Transmembrane</keyword>
<evidence type="ECO:0000256" key="5">
    <source>
        <dbReference type="SAM" id="Phobius"/>
    </source>
</evidence>
<evidence type="ECO:0000259" key="6">
    <source>
        <dbReference type="PROSITE" id="PS51123"/>
    </source>
</evidence>
<evidence type="ECO:0000256" key="2">
    <source>
        <dbReference type="ARBA" id="ARBA00023136"/>
    </source>
</evidence>
<evidence type="ECO:0000256" key="1">
    <source>
        <dbReference type="ARBA" id="ARBA00004442"/>
    </source>
</evidence>
<keyword evidence="3" id="KW-0998">Cell outer membrane</keyword>
<dbReference type="Gene3D" id="3.30.1330.60">
    <property type="entry name" value="OmpA-like domain"/>
    <property type="match status" value="1"/>
</dbReference>
<dbReference type="Proteomes" id="UP000287701">
    <property type="component" value="Chromosome"/>
</dbReference>
<dbReference type="AlphaFoldDB" id="A0A3R5UVH4"/>
<name>A0A3R5UVH4_ORNRH</name>
<keyword evidence="5" id="KW-1133">Transmembrane helix</keyword>
<dbReference type="SUPFAM" id="SSF103088">
    <property type="entry name" value="OmpA-like"/>
    <property type="match status" value="1"/>
</dbReference>
<feature type="domain" description="OmpA-like" evidence="6">
    <location>
        <begin position="384"/>
        <end position="501"/>
    </location>
</feature>
<dbReference type="InterPro" id="IPR036737">
    <property type="entry name" value="OmpA-like_sf"/>
</dbReference>
<reference evidence="7 8" key="1">
    <citation type="submission" date="2019-01" db="EMBL/GenBank/DDBJ databases">
        <title>Whole Genome of Ornithobacterium rhinotracheale FARPER-174b.</title>
        <authorList>
            <person name="Tataje-Lavanda L.A."/>
            <person name="Montalvan A."/>
            <person name="Montesinos R."/>
            <person name="Zimic M."/>
            <person name="Fernandez-Sanchez M."/>
            <person name="Fernandez-Diaz M."/>
        </authorList>
    </citation>
    <scope>NUCLEOTIDE SEQUENCE [LARGE SCALE GENOMIC DNA]</scope>
    <source>
        <strain evidence="7 8">FARPER-174b</strain>
    </source>
</reference>